<feature type="active site" evidence="12">
    <location>
        <position position="221"/>
    </location>
</feature>
<feature type="transmembrane region" description="Helical" evidence="12">
    <location>
        <begin position="35"/>
        <end position="58"/>
    </location>
</feature>
<keyword evidence="10 12" id="KW-0594">Phospholipid biosynthesis</keyword>
<comment type="subcellular location">
    <subcellularLocation>
        <location evidence="1 12">Cell membrane</location>
        <topology evidence="1 12">Multi-pass membrane protein</topology>
    </subcellularLocation>
</comment>
<evidence type="ECO:0000256" key="4">
    <source>
        <dbReference type="ARBA" id="ARBA00022679"/>
    </source>
</evidence>
<comment type="function">
    <text evidence="12">Catalyzes the reversible phosphatidyl group transfer from one phosphatidylglycerol molecule to another to form cardiolipin (CL) (diphosphatidylglycerol) and glycerol.</text>
</comment>
<organism evidence="15 16">
    <name type="scientific">Propionigenium maris DSM 9537</name>
    <dbReference type="NCBI Taxonomy" id="1123000"/>
    <lineage>
        <taxon>Bacteria</taxon>
        <taxon>Fusobacteriati</taxon>
        <taxon>Fusobacteriota</taxon>
        <taxon>Fusobacteriia</taxon>
        <taxon>Fusobacteriales</taxon>
        <taxon>Fusobacteriaceae</taxon>
        <taxon>Propionigenium</taxon>
    </lineage>
</organism>
<dbReference type="PROSITE" id="PS50035">
    <property type="entry name" value="PLD"/>
    <property type="match status" value="2"/>
</dbReference>
<evidence type="ECO:0000313" key="15">
    <source>
        <dbReference type="EMBL" id="GLI55026.1"/>
    </source>
</evidence>
<evidence type="ECO:0000256" key="6">
    <source>
        <dbReference type="ARBA" id="ARBA00022737"/>
    </source>
</evidence>
<dbReference type="PANTHER" id="PTHR21248">
    <property type="entry name" value="CARDIOLIPIN SYNTHASE"/>
    <property type="match status" value="1"/>
</dbReference>
<dbReference type="GO" id="GO:0032049">
    <property type="term" value="P:cardiolipin biosynthetic process"/>
    <property type="evidence" value="ECO:0007669"/>
    <property type="project" value="UniProtKB-UniRule"/>
</dbReference>
<name>A0A9W6GJR6_9FUSO</name>
<keyword evidence="8 12" id="KW-0443">Lipid metabolism</keyword>
<dbReference type="InterPro" id="IPR022924">
    <property type="entry name" value="Cardiolipin_synthase"/>
</dbReference>
<evidence type="ECO:0000256" key="1">
    <source>
        <dbReference type="ARBA" id="ARBA00004651"/>
    </source>
</evidence>
<keyword evidence="7 12" id="KW-1133">Transmembrane helix</keyword>
<dbReference type="PANTHER" id="PTHR21248:SF22">
    <property type="entry name" value="PHOSPHOLIPASE D"/>
    <property type="match status" value="1"/>
</dbReference>
<feature type="transmembrane region" description="Helical" evidence="12">
    <location>
        <begin position="12"/>
        <end position="29"/>
    </location>
</feature>
<dbReference type="Proteomes" id="UP001144471">
    <property type="component" value="Unassembled WGS sequence"/>
</dbReference>
<evidence type="ECO:0000256" key="10">
    <source>
        <dbReference type="ARBA" id="ARBA00023209"/>
    </source>
</evidence>
<feature type="domain" description="PLD phosphodiesterase" evidence="14">
    <location>
        <begin position="209"/>
        <end position="236"/>
    </location>
</feature>
<comment type="similarity">
    <text evidence="12">Belongs to the phospholipase D family. Cardiolipin synthase subfamily.</text>
</comment>
<dbReference type="Gene3D" id="3.30.870.10">
    <property type="entry name" value="Endonuclease Chain A"/>
    <property type="match status" value="2"/>
</dbReference>
<keyword evidence="4 12" id="KW-0808">Transferase</keyword>
<keyword evidence="6" id="KW-0677">Repeat</keyword>
<feature type="active site" evidence="12">
    <location>
        <position position="214"/>
    </location>
</feature>
<dbReference type="InterPro" id="IPR025202">
    <property type="entry name" value="PLD-like_dom"/>
</dbReference>
<dbReference type="SMART" id="SM00155">
    <property type="entry name" value="PLDc"/>
    <property type="match status" value="2"/>
</dbReference>
<dbReference type="HAMAP" id="MF_01916">
    <property type="entry name" value="Cardiolipin_synth_Cls"/>
    <property type="match status" value="1"/>
</dbReference>
<dbReference type="Pfam" id="PF13396">
    <property type="entry name" value="PLDc_N"/>
    <property type="match status" value="1"/>
</dbReference>
<evidence type="ECO:0000313" key="16">
    <source>
        <dbReference type="Proteomes" id="UP001144471"/>
    </source>
</evidence>
<dbReference type="AlphaFoldDB" id="A0A9W6GJR6"/>
<dbReference type="Pfam" id="PF13091">
    <property type="entry name" value="PLDc_2"/>
    <property type="match status" value="2"/>
</dbReference>
<evidence type="ECO:0000256" key="2">
    <source>
        <dbReference type="ARBA" id="ARBA00022475"/>
    </source>
</evidence>
<evidence type="ECO:0000256" key="7">
    <source>
        <dbReference type="ARBA" id="ARBA00022989"/>
    </source>
</evidence>
<keyword evidence="2 12" id="KW-1003">Cell membrane</keyword>
<evidence type="ECO:0000256" key="3">
    <source>
        <dbReference type="ARBA" id="ARBA00022516"/>
    </source>
</evidence>
<dbReference type="SUPFAM" id="SSF56024">
    <property type="entry name" value="Phospholipase D/nuclease"/>
    <property type="match status" value="2"/>
</dbReference>
<evidence type="ECO:0000256" key="8">
    <source>
        <dbReference type="ARBA" id="ARBA00023098"/>
    </source>
</evidence>
<protein>
    <recommendedName>
        <fullName evidence="12 13">Cardiolipin synthase</fullName>
        <shortName evidence="12">CL synthase</shortName>
        <ecNumber evidence="12 13">2.7.8.-</ecNumber>
    </recommendedName>
</protein>
<dbReference type="EC" id="2.7.8.-" evidence="12 13"/>
<reference evidence="15" key="1">
    <citation type="submission" date="2022-12" db="EMBL/GenBank/DDBJ databases">
        <title>Reference genome sequencing for broad-spectrum identification of bacterial and archaeal isolates by mass spectrometry.</title>
        <authorList>
            <person name="Sekiguchi Y."/>
            <person name="Tourlousse D.M."/>
        </authorList>
    </citation>
    <scope>NUCLEOTIDE SEQUENCE</scope>
    <source>
        <strain evidence="15">10succ1</strain>
    </source>
</reference>
<comment type="caution">
    <text evidence="15">The sequence shown here is derived from an EMBL/GenBank/DDBJ whole genome shotgun (WGS) entry which is preliminary data.</text>
</comment>
<evidence type="ECO:0000256" key="13">
    <source>
        <dbReference type="NCBIfam" id="TIGR04265"/>
    </source>
</evidence>
<dbReference type="CDD" id="cd09110">
    <property type="entry name" value="PLDc_CLS_1"/>
    <property type="match status" value="1"/>
</dbReference>
<dbReference type="GO" id="GO:0008808">
    <property type="term" value="F:cardiolipin synthase activity"/>
    <property type="evidence" value="ECO:0007669"/>
    <property type="project" value="UniProtKB-UniRule"/>
</dbReference>
<keyword evidence="3 12" id="KW-0444">Lipid biosynthesis</keyword>
<gene>
    <name evidence="15" type="ORF">PM10SUCC1_05410</name>
</gene>
<dbReference type="GO" id="GO:0005886">
    <property type="term" value="C:plasma membrane"/>
    <property type="evidence" value="ECO:0007669"/>
    <property type="project" value="UniProtKB-SubCell"/>
</dbReference>
<sequence>MNENIISLLSDYIYLMNIFFIITIIFVERRKPVYSLFWITILTFTSYLGFIIYLMFGLSFRKKRITKKFYKRSLFRRVFEERREDTKKLEPWKQLINYFEYTGKNRLTFSNAVKVYLHGEELFRDLTRNIRKAKSFIHLEYFIFEYDETGKKIGELLMAKAREGVEVKLIIDGVGSRKLPKSFIREMRRSGIELETFFPLYFPIIHLRVNYRTHRKIVIVDGKTAYMGGFNIGEDYLGRGPLGYWRDTHVRLHGSIIRELQKEFLSSWHFTKEQRLFKRREEVPPVELKRYFPTVKTKGECPIQVVGSAPDYDFRLIRDGFLKIISSAKKYIYIHTPYFIPDDSTYEALKLASLSGVKVKIIIPNKPDHMMVYWASLSYVGELMNFGIDFYTYNNGFLHSKMIVSDDSIATLGSSNFDHRSFYQNFEINCFFYDKGIVHQLKKAFIEDLKVSTKISSERYKQRRVIVKIKESISRLFSPIL</sequence>
<evidence type="ECO:0000256" key="12">
    <source>
        <dbReference type="HAMAP-Rule" id="MF_01916"/>
    </source>
</evidence>
<accession>A0A9W6GJR6</accession>
<keyword evidence="11 12" id="KW-1208">Phospholipid metabolism</keyword>
<keyword evidence="16" id="KW-1185">Reference proteome</keyword>
<dbReference type="EMBL" id="BSDY01000002">
    <property type="protein sequence ID" value="GLI55026.1"/>
    <property type="molecule type" value="Genomic_DNA"/>
</dbReference>
<feature type="active site" evidence="12">
    <location>
        <position position="401"/>
    </location>
</feature>
<dbReference type="InterPro" id="IPR001736">
    <property type="entry name" value="PLipase_D/transphosphatidylase"/>
</dbReference>
<evidence type="ECO:0000256" key="11">
    <source>
        <dbReference type="ARBA" id="ARBA00023264"/>
    </source>
</evidence>
<proteinExistence type="inferred from homology"/>
<keyword evidence="5 12" id="KW-0812">Transmembrane</keyword>
<evidence type="ECO:0000259" key="14">
    <source>
        <dbReference type="PROSITE" id="PS50035"/>
    </source>
</evidence>
<keyword evidence="9 12" id="KW-0472">Membrane</keyword>
<dbReference type="NCBIfam" id="TIGR04265">
    <property type="entry name" value="bac_cardiolipin"/>
    <property type="match status" value="1"/>
</dbReference>
<comment type="catalytic activity">
    <reaction evidence="12">
        <text>2 a 1,2-diacyl-sn-glycero-3-phospho-(1'-sn-glycerol) = a cardiolipin + glycerol</text>
        <dbReference type="Rhea" id="RHEA:31451"/>
        <dbReference type="ChEBI" id="CHEBI:17754"/>
        <dbReference type="ChEBI" id="CHEBI:62237"/>
        <dbReference type="ChEBI" id="CHEBI:64716"/>
    </reaction>
</comment>
<feature type="active site" evidence="12">
    <location>
        <position position="216"/>
    </location>
</feature>
<dbReference type="InterPro" id="IPR030874">
    <property type="entry name" value="Cardiolipin_synth_Firmi"/>
</dbReference>
<feature type="active site" evidence="12">
    <location>
        <position position="406"/>
    </location>
</feature>
<feature type="active site" evidence="12">
    <location>
        <position position="399"/>
    </location>
</feature>
<feature type="domain" description="PLD phosphodiesterase" evidence="14">
    <location>
        <begin position="394"/>
        <end position="421"/>
    </location>
</feature>
<dbReference type="InterPro" id="IPR027379">
    <property type="entry name" value="CLS_N"/>
</dbReference>
<dbReference type="CDD" id="cd09112">
    <property type="entry name" value="PLDc_CLS_2"/>
    <property type="match status" value="1"/>
</dbReference>
<evidence type="ECO:0000256" key="5">
    <source>
        <dbReference type="ARBA" id="ARBA00022692"/>
    </source>
</evidence>
<evidence type="ECO:0000256" key="9">
    <source>
        <dbReference type="ARBA" id="ARBA00023136"/>
    </source>
</evidence>
<dbReference type="RefSeq" id="WP_281833263.1">
    <property type="nucleotide sequence ID" value="NZ_BSDY01000002.1"/>
</dbReference>